<dbReference type="InterPro" id="IPR016181">
    <property type="entry name" value="Acyl_CoA_acyltransferase"/>
</dbReference>
<dbReference type="CDD" id="cd04301">
    <property type="entry name" value="NAT_SF"/>
    <property type="match status" value="1"/>
</dbReference>
<name>A0A4R6TYW7_9BACI</name>
<reference evidence="2 3" key="1">
    <citation type="submission" date="2019-03" db="EMBL/GenBank/DDBJ databases">
        <title>Genomic Encyclopedia of Type Strains, Phase IV (KMG-IV): sequencing the most valuable type-strain genomes for metagenomic binning, comparative biology and taxonomic classification.</title>
        <authorList>
            <person name="Goeker M."/>
        </authorList>
    </citation>
    <scope>NUCLEOTIDE SEQUENCE [LARGE SCALE GENOMIC DNA]</scope>
    <source>
        <strain evidence="2 3">DSM 28697</strain>
    </source>
</reference>
<dbReference type="RefSeq" id="WP_133581354.1">
    <property type="nucleotide sequence ID" value="NZ_SNYJ01000014.1"/>
</dbReference>
<keyword evidence="3" id="KW-1185">Reference proteome</keyword>
<evidence type="ECO:0000259" key="1">
    <source>
        <dbReference type="PROSITE" id="PS51186"/>
    </source>
</evidence>
<dbReference type="OrthoDB" id="2858212at2"/>
<evidence type="ECO:0000313" key="3">
    <source>
        <dbReference type="Proteomes" id="UP000295632"/>
    </source>
</evidence>
<dbReference type="AlphaFoldDB" id="A0A4R6TYW7"/>
<dbReference type="Pfam" id="PF00583">
    <property type="entry name" value="Acetyltransf_1"/>
    <property type="match status" value="1"/>
</dbReference>
<comment type="caution">
    <text evidence="2">The sequence shown here is derived from an EMBL/GenBank/DDBJ whole genome shotgun (WGS) entry which is preliminary data.</text>
</comment>
<dbReference type="SUPFAM" id="SSF55729">
    <property type="entry name" value="Acyl-CoA N-acyltransferases (Nat)"/>
    <property type="match status" value="1"/>
</dbReference>
<keyword evidence="2" id="KW-0808">Transferase</keyword>
<dbReference type="Proteomes" id="UP000295632">
    <property type="component" value="Unassembled WGS sequence"/>
</dbReference>
<dbReference type="Gene3D" id="3.40.630.30">
    <property type="match status" value="1"/>
</dbReference>
<proteinExistence type="predicted"/>
<dbReference type="GO" id="GO:0016747">
    <property type="term" value="F:acyltransferase activity, transferring groups other than amino-acyl groups"/>
    <property type="evidence" value="ECO:0007669"/>
    <property type="project" value="InterPro"/>
</dbReference>
<dbReference type="InterPro" id="IPR000182">
    <property type="entry name" value="GNAT_dom"/>
</dbReference>
<protein>
    <submittedName>
        <fullName evidence="2">Acetyltransferase (GNAT) family protein</fullName>
    </submittedName>
</protein>
<sequence>MLDVKNLSNAILANEISLKRASNREFAKYLAIYRENIWFRDTWEKRIGIVDDSDHYFWLIQRNSCVGGVVLEETSFMSLFTIPPFNDEYILLEKIVKFLIGNSAKNEVINAYGILPSQAEHLLKLGFNPQKSRRCMIRPTEIFDDIQWEDNLKIVRPNNQYITDISKLFFENYDSLGFDGVNTLAEQFESVTRYFRDNSNEKLLNDASSIILDSNNDVIAACLISSWEGVPLVYDLAVSSVYRRSGLATKMLKHSLSTLKEKYDFVRLFVYSGNPAESVYYKLGFFSGTKTTNFCFSMDRKGVLSNST</sequence>
<dbReference type="EMBL" id="SNYJ01000014">
    <property type="protein sequence ID" value="TDQ37155.1"/>
    <property type="molecule type" value="Genomic_DNA"/>
</dbReference>
<evidence type="ECO:0000313" key="2">
    <source>
        <dbReference type="EMBL" id="TDQ37155.1"/>
    </source>
</evidence>
<organism evidence="2 3">
    <name type="scientific">Aureibacillus halotolerans</name>
    <dbReference type="NCBI Taxonomy" id="1508390"/>
    <lineage>
        <taxon>Bacteria</taxon>
        <taxon>Bacillati</taxon>
        <taxon>Bacillota</taxon>
        <taxon>Bacilli</taxon>
        <taxon>Bacillales</taxon>
        <taxon>Bacillaceae</taxon>
        <taxon>Aureibacillus</taxon>
    </lineage>
</organism>
<gene>
    <name evidence="2" type="ORF">EV213_11434</name>
</gene>
<dbReference type="PROSITE" id="PS51186">
    <property type="entry name" value="GNAT"/>
    <property type="match status" value="1"/>
</dbReference>
<feature type="domain" description="N-acetyltransferase" evidence="1">
    <location>
        <begin position="153"/>
        <end position="303"/>
    </location>
</feature>
<accession>A0A4R6TYW7</accession>